<comment type="similarity">
    <text evidence="1">Belongs to the carbohydrate kinase PfkB family.</text>
</comment>
<protein>
    <submittedName>
        <fullName evidence="7">Carbohydrate kinase</fullName>
    </submittedName>
</protein>
<reference evidence="7 8" key="1">
    <citation type="submission" date="2018-01" db="EMBL/GenBank/DDBJ databases">
        <title>Draft genome sequence of Jiangella sp. GTF31.</title>
        <authorList>
            <person name="Sahin N."/>
            <person name="Ay H."/>
            <person name="Saygin H."/>
        </authorList>
    </citation>
    <scope>NUCLEOTIDE SEQUENCE [LARGE SCALE GENOMIC DNA]</scope>
    <source>
        <strain evidence="7 8">GTF31</strain>
    </source>
</reference>
<dbReference type="PANTHER" id="PTHR43085:SF1">
    <property type="entry name" value="PSEUDOURIDINE KINASE-RELATED"/>
    <property type="match status" value="1"/>
</dbReference>
<gene>
    <name evidence="7" type="ORF">C1I92_24080</name>
</gene>
<dbReference type="InterPro" id="IPR050306">
    <property type="entry name" value="PfkB_Carbo_kinase"/>
</dbReference>
<dbReference type="GO" id="GO:0016301">
    <property type="term" value="F:kinase activity"/>
    <property type="evidence" value="ECO:0007669"/>
    <property type="project" value="UniProtKB-KW"/>
</dbReference>
<dbReference type="PROSITE" id="PS00584">
    <property type="entry name" value="PFKB_KINASES_2"/>
    <property type="match status" value="1"/>
</dbReference>
<dbReference type="InterPro" id="IPR029056">
    <property type="entry name" value="Ribokinase-like"/>
</dbReference>
<dbReference type="GO" id="GO:0005524">
    <property type="term" value="F:ATP binding"/>
    <property type="evidence" value="ECO:0007669"/>
    <property type="project" value="UniProtKB-KW"/>
</dbReference>
<dbReference type="RefSeq" id="WP_111257182.1">
    <property type="nucleotide sequence ID" value="NZ_POTW01000074.1"/>
</dbReference>
<sequence>MTVPDDRAAEIAIVVGEALTDVIVERDGAEARHPGGSPANVAYGLGRLGRAATLVTELGDDADGAAIRAHLASAGVDVLTGGPAASAARTSSAIARLGADGSAEYEFDLTWALPPGLPLPPSPLVLHTGSLATTVEPGAAAVARLIDDVRPTGTISYDPNIRPDLMGPAGPELRGRIEALAAVSDVVKASDQDTAYLVPGSDPLDVARDWLRLGPALVVVTLGGAGAVAVCAAGVVRVPAVEVTVADTVGAGDSFTAGLLDGLWDEGLLGAAARPLLRAAGTDIVERVVRRASLAAAVTVSRAGANPPTRAELDALR</sequence>
<evidence type="ECO:0000256" key="5">
    <source>
        <dbReference type="ARBA" id="ARBA00022840"/>
    </source>
</evidence>
<evidence type="ECO:0000256" key="3">
    <source>
        <dbReference type="ARBA" id="ARBA00022741"/>
    </source>
</evidence>
<keyword evidence="8" id="KW-1185">Reference proteome</keyword>
<evidence type="ECO:0000256" key="2">
    <source>
        <dbReference type="ARBA" id="ARBA00022679"/>
    </source>
</evidence>
<dbReference type="PANTHER" id="PTHR43085">
    <property type="entry name" value="HEXOKINASE FAMILY MEMBER"/>
    <property type="match status" value="1"/>
</dbReference>
<evidence type="ECO:0000313" key="8">
    <source>
        <dbReference type="Proteomes" id="UP000248764"/>
    </source>
</evidence>
<keyword evidence="3" id="KW-0547">Nucleotide-binding</keyword>
<dbReference type="SUPFAM" id="SSF53613">
    <property type="entry name" value="Ribokinase-like"/>
    <property type="match status" value="1"/>
</dbReference>
<accession>A0A2W2BKH1</accession>
<dbReference type="PROSITE" id="PS00583">
    <property type="entry name" value="PFKB_KINASES_1"/>
    <property type="match status" value="1"/>
</dbReference>
<dbReference type="Gene3D" id="3.40.1190.20">
    <property type="match status" value="1"/>
</dbReference>
<feature type="domain" description="Carbohydrate kinase PfkB" evidence="6">
    <location>
        <begin position="17"/>
        <end position="308"/>
    </location>
</feature>
<evidence type="ECO:0000259" key="6">
    <source>
        <dbReference type="Pfam" id="PF00294"/>
    </source>
</evidence>
<keyword evidence="2" id="KW-0808">Transferase</keyword>
<dbReference type="InterPro" id="IPR002173">
    <property type="entry name" value="Carboh/pur_kinase_PfkB_CS"/>
</dbReference>
<keyword evidence="5" id="KW-0067">ATP-binding</keyword>
<dbReference type="InterPro" id="IPR011611">
    <property type="entry name" value="PfkB_dom"/>
</dbReference>
<evidence type="ECO:0000256" key="1">
    <source>
        <dbReference type="ARBA" id="ARBA00010688"/>
    </source>
</evidence>
<proteinExistence type="inferred from homology"/>
<name>A0A2W2BKH1_9ACTN</name>
<evidence type="ECO:0000256" key="4">
    <source>
        <dbReference type="ARBA" id="ARBA00022777"/>
    </source>
</evidence>
<comment type="caution">
    <text evidence="7">The sequence shown here is derived from an EMBL/GenBank/DDBJ whole genome shotgun (WGS) entry which is preliminary data.</text>
</comment>
<dbReference type="EMBL" id="POTW01000074">
    <property type="protein sequence ID" value="PZF80844.1"/>
    <property type="molecule type" value="Genomic_DNA"/>
</dbReference>
<organism evidence="7 8">
    <name type="scientific">Jiangella anatolica</name>
    <dbReference type="NCBI Taxonomy" id="2670374"/>
    <lineage>
        <taxon>Bacteria</taxon>
        <taxon>Bacillati</taxon>
        <taxon>Actinomycetota</taxon>
        <taxon>Actinomycetes</taxon>
        <taxon>Jiangellales</taxon>
        <taxon>Jiangellaceae</taxon>
        <taxon>Jiangella</taxon>
    </lineage>
</organism>
<dbReference type="AlphaFoldDB" id="A0A2W2BKH1"/>
<dbReference type="Pfam" id="PF00294">
    <property type="entry name" value="PfkB"/>
    <property type="match status" value="1"/>
</dbReference>
<keyword evidence="4 7" id="KW-0418">Kinase</keyword>
<dbReference type="Proteomes" id="UP000248764">
    <property type="component" value="Unassembled WGS sequence"/>
</dbReference>
<evidence type="ECO:0000313" key="7">
    <source>
        <dbReference type="EMBL" id="PZF80844.1"/>
    </source>
</evidence>